<keyword evidence="2 7" id="KW-0418">Kinase</keyword>
<keyword evidence="8" id="KW-1185">Reference proteome</keyword>
<evidence type="ECO:0000313" key="8">
    <source>
        <dbReference type="Proteomes" id="UP000530928"/>
    </source>
</evidence>
<evidence type="ECO:0000256" key="5">
    <source>
        <dbReference type="SAM" id="Phobius"/>
    </source>
</evidence>
<keyword evidence="5" id="KW-0472">Membrane</keyword>
<dbReference type="SUPFAM" id="SSF55874">
    <property type="entry name" value="ATPase domain of HSP90 chaperone/DNA topoisomerase II/histidine kinase"/>
    <property type="match status" value="1"/>
</dbReference>
<comment type="caution">
    <text evidence="7">The sequence shown here is derived from an EMBL/GenBank/DDBJ whole genome shotgun (WGS) entry which is preliminary data.</text>
</comment>
<proteinExistence type="predicted"/>
<dbReference type="PANTHER" id="PTHR24421:SF61">
    <property type="entry name" value="OXYGEN SENSOR HISTIDINE KINASE NREB"/>
    <property type="match status" value="1"/>
</dbReference>
<feature type="domain" description="Histidine kinase/HSP90-like ATPase" evidence="6">
    <location>
        <begin position="299"/>
        <end position="382"/>
    </location>
</feature>
<dbReference type="AlphaFoldDB" id="A0A7W0CPI3"/>
<keyword evidence="1" id="KW-0808">Transferase</keyword>
<feature type="transmembrane region" description="Helical" evidence="5">
    <location>
        <begin position="111"/>
        <end position="129"/>
    </location>
</feature>
<organism evidence="7 8">
    <name type="scientific">Nonomuraea soli</name>
    <dbReference type="NCBI Taxonomy" id="1032476"/>
    <lineage>
        <taxon>Bacteria</taxon>
        <taxon>Bacillati</taxon>
        <taxon>Actinomycetota</taxon>
        <taxon>Actinomycetes</taxon>
        <taxon>Streptosporangiales</taxon>
        <taxon>Streptosporangiaceae</taxon>
        <taxon>Nonomuraea</taxon>
    </lineage>
</organism>
<evidence type="ECO:0000256" key="2">
    <source>
        <dbReference type="ARBA" id="ARBA00022777"/>
    </source>
</evidence>
<dbReference type="InterPro" id="IPR003594">
    <property type="entry name" value="HATPase_dom"/>
</dbReference>
<evidence type="ECO:0000256" key="3">
    <source>
        <dbReference type="ARBA" id="ARBA00023012"/>
    </source>
</evidence>
<dbReference type="Gene3D" id="3.30.565.10">
    <property type="entry name" value="Histidine kinase-like ATPase, C-terminal domain"/>
    <property type="match status" value="1"/>
</dbReference>
<feature type="transmembrane region" description="Helical" evidence="5">
    <location>
        <begin position="51"/>
        <end position="70"/>
    </location>
</feature>
<evidence type="ECO:0000313" key="7">
    <source>
        <dbReference type="EMBL" id="MBA2894843.1"/>
    </source>
</evidence>
<sequence>MTRVAPGGEARRRIETALAWTVILFRAGAFAEVIALNYVGDSGLRRQVPGFAPALALLGVESAIVVALAWRRRRVPPAWLITADALLTAATAMAMTLVAGTAIKDSGPDFMLPYMLLVSIGIGMAFRTLPAALAATLPLVVAYLYMQAWSGFFWLGAVPHGIGFWVDSGIAWFIAALLRRNATELDETREQVARLAAEQERTRNGRVLHDRVLQTMEALVRDGWLADERVRGHVAAEARWLRGYVRGDHDSSGSNLTAALEEVVEQAIRAGLAVDLNAAGLRAAGAVLPVETVEAVSGAVREALTNVRKHAGTGHAVVRARVHDGHAVVGVLDHGVGFDPAGVRRGVGLSGSIEGRVADAGGSARVESGPGEGTLVELRVPL</sequence>
<dbReference type="EMBL" id="JACDUR010000006">
    <property type="protein sequence ID" value="MBA2894843.1"/>
    <property type="molecule type" value="Genomic_DNA"/>
</dbReference>
<evidence type="ECO:0000256" key="4">
    <source>
        <dbReference type="SAM" id="Coils"/>
    </source>
</evidence>
<dbReference type="RefSeq" id="WP_181613560.1">
    <property type="nucleotide sequence ID" value="NZ_BAABAM010000004.1"/>
</dbReference>
<dbReference type="PANTHER" id="PTHR24421">
    <property type="entry name" value="NITRATE/NITRITE SENSOR PROTEIN NARX-RELATED"/>
    <property type="match status" value="1"/>
</dbReference>
<dbReference type="Pfam" id="PF02518">
    <property type="entry name" value="HATPase_c"/>
    <property type="match status" value="1"/>
</dbReference>
<feature type="transmembrane region" description="Helical" evidence="5">
    <location>
        <begin position="77"/>
        <end position="99"/>
    </location>
</feature>
<protein>
    <submittedName>
        <fullName evidence="7">Signal transduction histidine kinase</fullName>
    </submittedName>
</protein>
<keyword evidence="5" id="KW-1133">Transmembrane helix</keyword>
<gene>
    <name evidence="7" type="ORF">HNR30_006215</name>
</gene>
<reference evidence="7 8" key="1">
    <citation type="submission" date="2020-07" db="EMBL/GenBank/DDBJ databases">
        <title>Genomic Encyclopedia of Type Strains, Phase IV (KMG-IV): sequencing the most valuable type-strain genomes for metagenomic binning, comparative biology and taxonomic classification.</title>
        <authorList>
            <person name="Goeker M."/>
        </authorList>
    </citation>
    <scope>NUCLEOTIDE SEQUENCE [LARGE SCALE GENOMIC DNA]</scope>
    <source>
        <strain evidence="7 8">DSM 45533</strain>
    </source>
</reference>
<dbReference type="CDD" id="cd16917">
    <property type="entry name" value="HATPase_UhpB-NarQ-NarX-like"/>
    <property type="match status" value="1"/>
</dbReference>
<accession>A0A7W0CPI3</accession>
<feature type="coiled-coil region" evidence="4">
    <location>
        <begin position="178"/>
        <end position="205"/>
    </location>
</feature>
<evidence type="ECO:0000256" key="1">
    <source>
        <dbReference type="ARBA" id="ARBA00022679"/>
    </source>
</evidence>
<keyword evidence="4" id="KW-0175">Coiled coil</keyword>
<dbReference type="InterPro" id="IPR036890">
    <property type="entry name" value="HATPase_C_sf"/>
</dbReference>
<feature type="transmembrane region" description="Helical" evidence="5">
    <location>
        <begin position="17"/>
        <end position="39"/>
    </location>
</feature>
<name>A0A7W0CPI3_9ACTN</name>
<dbReference type="GO" id="GO:0016301">
    <property type="term" value="F:kinase activity"/>
    <property type="evidence" value="ECO:0007669"/>
    <property type="project" value="UniProtKB-KW"/>
</dbReference>
<evidence type="ECO:0000259" key="6">
    <source>
        <dbReference type="Pfam" id="PF02518"/>
    </source>
</evidence>
<dbReference type="InterPro" id="IPR050482">
    <property type="entry name" value="Sensor_HK_TwoCompSys"/>
</dbReference>
<dbReference type="GO" id="GO:0000160">
    <property type="term" value="P:phosphorelay signal transduction system"/>
    <property type="evidence" value="ECO:0007669"/>
    <property type="project" value="UniProtKB-KW"/>
</dbReference>
<keyword evidence="5" id="KW-0812">Transmembrane</keyword>
<feature type="transmembrane region" description="Helical" evidence="5">
    <location>
        <begin position="162"/>
        <end position="179"/>
    </location>
</feature>
<dbReference type="Proteomes" id="UP000530928">
    <property type="component" value="Unassembled WGS sequence"/>
</dbReference>
<keyword evidence="3" id="KW-0902">Two-component regulatory system</keyword>